<dbReference type="SMART" id="SM00421">
    <property type="entry name" value="HTH_LUXR"/>
    <property type="match status" value="1"/>
</dbReference>
<dbReference type="InterPro" id="IPR036388">
    <property type="entry name" value="WH-like_DNA-bd_sf"/>
</dbReference>
<evidence type="ECO:0000259" key="1">
    <source>
        <dbReference type="SMART" id="SM00421"/>
    </source>
</evidence>
<dbReference type="InterPro" id="IPR000792">
    <property type="entry name" value="Tscrpt_reg_LuxR_C"/>
</dbReference>
<accession>A0A2V3UUT0</accession>
<evidence type="ECO:0000313" key="2">
    <source>
        <dbReference type="EMBL" id="PXW73000.1"/>
    </source>
</evidence>
<gene>
    <name evidence="2" type="ORF">C7451_111122</name>
</gene>
<reference evidence="2 3" key="1">
    <citation type="submission" date="2018-05" db="EMBL/GenBank/DDBJ databases">
        <title>Genomic Encyclopedia of Type Strains, Phase IV (KMG-IV): sequencing the most valuable type-strain genomes for metagenomic binning, comparative biology and taxonomic classification.</title>
        <authorList>
            <person name="Goeker M."/>
        </authorList>
    </citation>
    <scope>NUCLEOTIDE SEQUENCE [LARGE SCALE GENOMIC DNA]</scope>
    <source>
        <strain evidence="2 3">DSM 3183</strain>
    </source>
</reference>
<dbReference type="Proteomes" id="UP000248014">
    <property type="component" value="Unassembled WGS sequence"/>
</dbReference>
<dbReference type="EMBL" id="QJJM01000011">
    <property type="protein sequence ID" value="PXW73000.1"/>
    <property type="molecule type" value="Genomic_DNA"/>
</dbReference>
<keyword evidence="3" id="KW-1185">Reference proteome</keyword>
<protein>
    <submittedName>
        <fullName evidence="2">DNA-binding CsgD family transcriptional regulator</fullName>
    </submittedName>
</protein>
<dbReference type="AlphaFoldDB" id="A0A2V3UUT0"/>
<dbReference type="GO" id="GO:0006355">
    <property type="term" value="P:regulation of DNA-templated transcription"/>
    <property type="evidence" value="ECO:0007669"/>
    <property type="project" value="InterPro"/>
</dbReference>
<comment type="caution">
    <text evidence="2">The sequence shown here is derived from an EMBL/GenBank/DDBJ whole genome shotgun (WGS) entry which is preliminary data.</text>
</comment>
<dbReference type="RefSeq" id="WP_110299683.1">
    <property type="nucleotide sequence ID" value="NZ_QJJM01000011.1"/>
</dbReference>
<keyword evidence="2" id="KW-0238">DNA-binding</keyword>
<dbReference type="InterPro" id="IPR016032">
    <property type="entry name" value="Sig_transdc_resp-reg_C-effctor"/>
</dbReference>
<organism evidence="2 3">
    <name type="scientific">Blastomonas natatoria</name>
    <dbReference type="NCBI Taxonomy" id="34015"/>
    <lineage>
        <taxon>Bacteria</taxon>
        <taxon>Pseudomonadati</taxon>
        <taxon>Pseudomonadota</taxon>
        <taxon>Alphaproteobacteria</taxon>
        <taxon>Sphingomonadales</taxon>
        <taxon>Sphingomonadaceae</taxon>
        <taxon>Blastomonas</taxon>
    </lineage>
</organism>
<dbReference type="GO" id="GO:0003677">
    <property type="term" value="F:DNA binding"/>
    <property type="evidence" value="ECO:0007669"/>
    <property type="project" value="UniProtKB-KW"/>
</dbReference>
<feature type="domain" description="HTH luxR-type" evidence="1">
    <location>
        <begin position="302"/>
        <end position="359"/>
    </location>
</feature>
<dbReference type="SUPFAM" id="SSF46894">
    <property type="entry name" value="C-terminal effector domain of the bipartite response regulators"/>
    <property type="match status" value="1"/>
</dbReference>
<evidence type="ECO:0000313" key="3">
    <source>
        <dbReference type="Proteomes" id="UP000248014"/>
    </source>
</evidence>
<name>A0A2V3UUT0_9SPHN</name>
<dbReference type="Gene3D" id="1.10.10.10">
    <property type="entry name" value="Winged helix-like DNA-binding domain superfamily/Winged helix DNA-binding domain"/>
    <property type="match status" value="1"/>
</dbReference>
<sequence>MIVLSNRFDRLDEYIAEAAMGHCSWTDALSAMAPLIGADGMSMDLMFGDNRMVRSLGAVGFDQSMIQAYADHYHRIDPRIIYAQRYASHGVIFDEELRRPDNSTEHDEFWQWLERCNAPTEASILVMPCVGDTRIGLAVHREKSSSDHTDLVQFYQRFYDKFNAVNTLLRLKPKALNGTHPAAYPLRHIDSFAFDVDEDMRLSIPDDAADPIMGYRLAMTGFAQLDEEGILRDLLPDFQAALSTMLQNAFPQSGVELTKKTLLADTILRVAPLPQTASLRMVKVSATYLRHQAEAEKIFMGAFGLTRRQAELLDILRRVDALDEAAAAMGISRNTARVFLAQIFERTGIRRKADLLRMADNFA</sequence>
<dbReference type="OrthoDB" id="7592936at2"/>
<proteinExistence type="predicted"/>